<evidence type="ECO:0000313" key="1">
    <source>
        <dbReference type="EnsemblMetazoa" id="OVOC5731.1"/>
    </source>
</evidence>
<reference evidence="1" key="2">
    <citation type="submission" date="2022-06" db="UniProtKB">
        <authorList>
            <consortium name="EnsemblMetazoa"/>
        </authorList>
    </citation>
    <scope>IDENTIFICATION</scope>
</reference>
<evidence type="ECO:0000313" key="2">
    <source>
        <dbReference type="Proteomes" id="UP000024404"/>
    </source>
</evidence>
<reference evidence="2" key="1">
    <citation type="submission" date="2013-10" db="EMBL/GenBank/DDBJ databases">
        <title>Genome sequencing of Onchocerca volvulus.</title>
        <authorList>
            <person name="Cotton J."/>
            <person name="Tsai J."/>
            <person name="Stanley E."/>
            <person name="Tracey A."/>
            <person name="Holroyd N."/>
            <person name="Lustigman S."/>
            <person name="Berriman M."/>
        </authorList>
    </citation>
    <scope>NUCLEOTIDE SEQUENCE</scope>
</reference>
<dbReference type="Proteomes" id="UP000024404">
    <property type="component" value="Unassembled WGS sequence"/>
</dbReference>
<keyword evidence="2" id="KW-1185">Reference proteome</keyword>
<protein>
    <submittedName>
        <fullName evidence="1">Uncharacterized protein</fullName>
    </submittedName>
</protein>
<dbReference type="AlphaFoldDB" id="A0A8R1TW05"/>
<organism evidence="1 2">
    <name type="scientific">Onchocerca volvulus</name>
    <dbReference type="NCBI Taxonomy" id="6282"/>
    <lineage>
        <taxon>Eukaryota</taxon>
        <taxon>Metazoa</taxon>
        <taxon>Ecdysozoa</taxon>
        <taxon>Nematoda</taxon>
        <taxon>Chromadorea</taxon>
        <taxon>Rhabditida</taxon>
        <taxon>Spirurina</taxon>
        <taxon>Spiruromorpha</taxon>
        <taxon>Filarioidea</taxon>
        <taxon>Onchocercidae</taxon>
        <taxon>Onchocerca</taxon>
    </lineage>
</organism>
<proteinExistence type="predicted"/>
<name>A0A8R1TW05_ONCVO</name>
<dbReference type="EMBL" id="CMVM020000161">
    <property type="status" value="NOT_ANNOTATED_CDS"/>
    <property type="molecule type" value="Genomic_DNA"/>
</dbReference>
<sequence>MEHSCGRADSSGHQILEEYIYSTIPTNNPRVYVKTKCFCCRTSPANNVEKSLILMKVCIGLSQNMLHDMCYWYIKL</sequence>
<accession>A0A8R1TW05</accession>
<dbReference type="EnsemblMetazoa" id="OVOC5731.1">
    <property type="protein sequence ID" value="OVOC5731.1"/>
    <property type="gene ID" value="WBGene00242540"/>
</dbReference>